<evidence type="ECO:0008006" key="3">
    <source>
        <dbReference type="Google" id="ProtNLM"/>
    </source>
</evidence>
<dbReference type="OrthoDB" id="7299295at2"/>
<accession>W7YBD6</accession>
<evidence type="ECO:0000313" key="2">
    <source>
        <dbReference type="Proteomes" id="UP000019402"/>
    </source>
</evidence>
<reference evidence="1 2" key="1">
    <citation type="journal article" date="2014" name="Genome Announc.">
        <title>Draft Genome Sequence of Cytophaga fermentans JCM 21142T, a Facultative Anaerobe Isolated from Marine Mud.</title>
        <authorList>
            <person name="Starns D."/>
            <person name="Oshima K."/>
            <person name="Suda W."/>
            <person name="Iino T."/>
            <person name="Yuki M."/>
            <person name="Inoue J."/>
            <person name="Kitamura K."/>
            <person name="Iida T."/>
            <person name="Darby A."/>
            <person name="Hattori M."/>
            <person name="Ohkuma M."/>
        </authorList>
    </citation>
    <scope>NUCLEOTIDE SEQUENCE [LARGE SCALE GENOMIC DNA]</scope>
    <source>
        <strain evidence="1 2">JCM 21142</strain>
    </source>
</reference>
<proteinExistence type="predicted"/>
<dbReference type="STRING" id="869213.GCA_000517085_02128"/>
<organism evidence="1 2">
    <name type="scientific">Saccharicrinis fermentans DSM 9555 = JCM 21142</name>
    <dbReference type="NCBI Taxonomy" id="869213"/>
    <lineage>
        <taxon>Bacteria</taxon>
        <taxon>Pseudomonadati</taxon>
        <taxon>Bacteroidota</taxon>
        <taxon>Bacteroidia</taxon>
        <taxon>Marinilabiliales</taxon>
        <taxon>Marinilabiliaceae</taxon>
        <taxon>Saccharicrinis</taxon>
    </lineage>
</organism>
<dbReference type="eggNOG" id="ENOG5032JF5">
    <property type="taxonomic scope" value="Bacteria"/>
</dbReference>
<dbReference type="EMBL" id="BAMD01000061">
    <property type="protein sequence ID" value="GAF04943.1"/>
    <property type="molecule type" value="Genomic_DNA"/>
</dbReference>
<comment type="caution">
    <text evidence="1">The sequence shown here is derived from an EMBL/GenBank/DDBJ whole genome shotgun (WGS) entry which is preliminary data.</text>
</comment>
<dbReference type="Proteomes" id="UP000019402">
    <property type="component" value="Unassembled WGS sequence"/>
</dbReference>
<name>W7YBD6_9BACT</name>
<protein>
    <recommendedName>
        <fullName evidence="3">Nucleotide-diphospho-sugar transferase domain-containing protein</fullName>
    </recommendedName>
</protein>
<keyword evidence="2" id="KW-1185">Reference proteome</keyword>
<dbReference type="RefSeq" id="WP_027471787.1">
    <property type="nucleotide sequence ID" value="NZ_BAMD01000061.1"/>
</dbReference>
<evidence type="ECO:0000313" key="1">
    <source>
        <dbReference type="EMBL" id="GAF04943.1"/>
    </source>
</evidence>
<gene>
    <name evidence="1" type="ORF">JCM21142_93666</name>
</gene>
<dbReference type="AlphaFoldDB" id="W7YBD6"/>
<sequence>MTDNAPIIFIHYGNNPYLKYVFKTAKTTNPNKKIILLGDNSNKELAIKNGVEHYDFKDYDRGEQLNIFEKSYKFIAGTTHGRENWTKFVFKRWYIMRVFLKTHNINSFWTFDSDNLILCNLEDLEPVLNNFDCTEQCKGNCMNGYISNFNVVDGYIKKMNELFNREEYISHQIDNLSKHPDFAYTEMRAYATYKKEEGIKSKRLSIIEKNKVFDDAVCIPENMEAYNKKLGGYNLKKIYFANNGEVYCIEKKTGEYIKMMNLNLSWVPLYIFEDICKHVTRAPRIKTIKLYNIHNEPFIYKLRNNIARIKTFISH</sequence>